<accession>A0A850NCX2</accession>
<dbReference type="RefSeq" id="WP_176618850.1">
    <property type="nucleotide sequence ID" value="NZ_WYET01000001.1"/>
</dbReference>
<evidence type="ECO:0000313" key="3">
    <source>
        <dbReference type="Proteomes" id="UP000558089"/>
    </source>
</evidence>
<dbReference type="AlphaFoldDB" id="A0A850NCX2"/>
<sequence length="411" mass="47394">MRKQFWLYVFLFLTLGVWSQETVPVNEMYTMAREEAFEHKNYDKAIGFMEEVVKKAPENVDYAIFLGRLYTWDKQTDKARRILGATFKSNSEYEDAALAYASLEFWNQDSEKALEITNKGLQSHPDSENLLVLKAKVLMDLKRGQEASKTLNTALKYHPKSTNVRSLLQNMATGENLNEVGISYNFVDFKERFDQPWHLASLHYGRQTGIGPIFGRLNYGNRFGIGSTQFEMDFYPRISKTFYAYINGGISNDKAIFPEYRAGFSLYANLPAAFEVDAGFRMLQFDESSWTYTFGLGKYYKNYWFNLRTYLNAVDAEVADSYALTARYYFGGADDYFSVRVGTGFSPDNTSNNVLFNNTARLHSTNFALGYRNLLGQTHVVYVEASYDRIEFASDTFDDQYTVKLGYIKRF</sequence>
<dbReference type="EMBL" id="WYET01000001">
    <property type="protein sequence ID" value="NVN16790.1"/>
    <property type="molecule type" value="Genomic_DNA"/>
</dbReference>
<gene>
    <name evidence="2" type="primary">yaiO</name>
    <name evidence="2" type="ORF">GUA46_00435</name>
</gene>
<comment type="caution">
    <text evidence="2">The sequence shown here is derived from an EMBL/GenBank/DDBJ whole genome shotgun (WGS) entry which is preliminary data.</text>
</comment>
<organism evidence="2 3">
    <name type="scientific">Flagellimonas chongwuensis</name>
    <dbReference type="NCBI Taxonomy" id="2697365"/>
    <lineage>
        <taxon>Bacteria</taxon>
        <taxon>Pseudomonadati</taxon>
        <taxon>Bacteroidota</taxon>
        <taxon>Flavobacteriia</taxon>
        <taxon>Flavobacteriales</taxon>
        <taxon>Flavobacteriaceae</taxon>
        <taxon>Flagellimonas</taxon>
    </lineage>
</organism>
<dbReference type="Gene3D" id="1.25.40.10">
    <property type="entry name" value="Tetratricopeptide repeat domain"/>
    <property type="match status" value="1"/>
</dbReference>
<dbReference type="Pfam" id="PF14559">
    <property type="entry name" value="TPR_19"/>
    <property type="match status" value="2"/>
</dbReference>
<dbReference type="InterPro" id="IPR030887">
    <property type="entry name" value="Beta-barrel_YaiO"/>
</dbReference>
<proteinExistence type="predicted"/>
<dbReference type="SUPFAM" id="SSF48452">
    <property type="entry name" value="TPR-like"/>
    <property type="match status" value="1"/>
</dbReference>
<dbReference type="InterPro" id="IPR011990">
    <property type="entry name" value="TPR-like_helical_dom_sf"/>
</dbReference>
<name>A0A850NCX2_9FLAO</name>
<dbReference type="NCBIfam" id="TIGR04390">
    <property type="entry name" value="OMP_YaiO_dom"/>
    <property type="match status" value="1"/>
</dbReference>
<dbReference type="Proteomes" id="UP000558089">
    <property type="component" value="Unassembled WGS sequence"/>
</dbReference>
<keyword evidence="3" id="KW-1185">Reference proteome</keyword>
<protein>
    <submittedName>
        <fullName evidence="2">YaiO family outer membrane beta-barrel protein</fullName>
    </submittedName>
</protein>
<reference evidence="2 3" key="1">
    <citation type="submission" date="2020-01" db="EMBL/GenBank/DDBJ databases">
        <title>Draft Genome Analysis of Muricauda sp. HICW Isolated from coastal seawater of PR China.</title>
        <authorList>
            <person name="Chen M.-X."/>
        </authorList>
    </citation>
    <scope>NUCLEOTIDE SEQUENCE [LARGE SCALE GENOMIC DNA]</scope>
    <source>
        <strain evidence="2 3">HICW</strain>
    </source>
</reference>
<feature type="domain" description="YaiO beta-barrel" evidence="1">
    <location>
        <begin position="178"/>
        <end position="349"/>
    </location>
</feature>
<evidence type="ECO:0000313" key="2">
    <source>
        <dbReference type="EMBL" id="NVN16790.1"/>
    </source>
</evidence>
<evidence type="ECO:0000259" key="1">
    <source>
        <dbReference type="Pfam" id="PF19413"/>
    </source>
</evidence>
<dbReference type="Pfam" id="PF19413">
    <property type="entry name" value="YaiO"/>
    <property type="match status" value="1"/>
</dbReference>